<dbReference type="GO" id="GO:0003676">
    <property type="term" value="F:nucleic acid binding"/>
    <property type="evidence" value="ECO:0007669"/>
    <property type="project" value="InterPro"/>
</dbReference>
<feature type="domain" description="DHHA1" evidence="1">
    <location>
        <begin position="28"/>
        <end position="101"/>
    </location>
</feature>
<organism evidence="3">
    <name type="scientific">Candidatus Methanogaster sp. ANME-2c ERB4</name>
    <dbReference type="NCBI Taxonomy" id="2759911"/>
    <lineage>
        <taxon>Archaea</taxon>
        <taxon>Methanobacteriati</taxon>
        <taxon>Methanobacteriota</taxon>
        <taxon>Stenosarchaea group</taxon>
        <taxon>Methanomicrobia</taxon>
        <taxon>Methanosarcinales</taxon>
        <taxon>ANME-2 cluster</taxon>
        <taxon>Candidatus Methanogasteraceae</taxon>
        <taxon>Candidatus Methanogaster</taxon>
    </lineage>
</organism>
<evidence type="ECO:0000313" key="3">
    <source>
        <dbReference type="EMBL" id="QNO44102.1"/>
    </source>
</evidence>
<dbReference type="InterPro" id="IPR003156">
    <property type="entry name" value="DHHA1_dom"/>
</dbReference>
<reference evidence="3" key="1">
    <citation type="submission" date="2020-06" db="EMBL/GenBank/DDBJ databases">
        <title>Unique genomic features of the anaerobic methanotrophic archaea.</title>
        <authorList>
            <person name="Chadwick G.L."/>
            <person name="Skennerton C.T."/>
            <person name="Laso-Perez R."/>
            <person name="Leu A.O."/>
            <person name="Speth D.R."/>
            <person name="Yu H."/>
            <person name="Morgan-Lang C."/>
            <person name="Hatzenpichler R."/>
            <person name="Goudeau D."/>
            <person name="Malmstrom R."/>
            <person name="Brazelton W.J."/>
            <person name="Woyke T."/>
            <person name="Hallam S.J."/>
            <person name="Tyson G.W."/>
            <person name="Wegener G."/>
            <person name="Boetius A."/>
            <person name="Orphan V."/>
        </authorList>
    </citation>
    <scope>NUCLEOTIDE SEQUENCE</scope>
</reference>
<dbReference type="EMBL" id="MT630841">
    <property type="protein sequence ID" value="QNO43512.1"/>
    <property type="molecule type" value="Genomic_DNA"/>
</dbReference>
<dbReference type="Gene3D" id="3.10.310.30">
    <property type="match status" value="1"/>
</dbReference>
<dbReference type="EMBL" id="MT630907">
    <property type="protein sequence ID" value="QNO44102.1"/>
    <property type="molecule type" value="Genomic_DNA"/>
</dbReference>
<dbReference type="SUPFAM" id="SSF64182">
    <property type="entry name" value="DHH phosphoesterases"/>
    <property type="match status" value="1"/>
</dbReference>
<accession>A0A7G9Y7W8</accession>
<sequence>MRTTVLESANRANILKLDDWIFAISESDSFGAAVATALTNIGADISFVGTARDGITKVSGRAKRDAIRCGINLGEMMRDIGLEYHGSGGGHAGAAGMEVVGTSGAVLNRCVEESNSILKGVSRN</sequence>
<protein>
    <recommendedName>
        <fullName evidence="1">DHHA1 domain-containing protein</fullName>
    </recommendedName>
</protein>
<name>A0A7G9Y7W8_9EURY</name>
<proteinExistence type="predicted"/>
<evidence type="ECO:0000259" key="1">
    <source>
        <dbReference type="Pfam" id="PF02272"/>
    </source>
</evidence>
<dbReference type="InterPro" id="IPR038763">
    <property type="entry name" value="DHH_sf"/>
</dbReference>
<evidence type="ECO:0000313" key="2">
    <source>
        <dbReference type="EMBL" id="QNO43512.1"/>
    </source>
</evidence>
<dbReference type="AlphaFoldDB" id="A0A7G9Y7W8"/>
<gene>
    <name evidence="2" type="ORF">HLNDCAMK_00003</name>
    <name evidence="3" type="ORF">NOLOAFPA_00001</name>
</gene>
<dbReference type="Pfam" id="PF02272">
    <property type="entry name" value="DHHA1"/>
    <property type="match status" value="1"/>
</dbReference>